<sequence length="184" mass="20556">MAQNDASGEEDQWQRFVTFWRGVRVNVVANLVAAAILYPIGVLFGLLPKNRAAVLTAGLFLLLALMVMLFAVSRSRRVTYRLRERAWLTAWLVGVAGLGVGAYVTPESPERTYFALAAASMLVIWVGVIREYRRGVPVHVIMSKNPRKPYVPIAQPDAPAGRQEIAVGDRWRSWRATHVADRDI</sequence>
<feature type="transmembrane region" description="Helical" evidence="1">
    <location>
        <begin position="53"/>
        <end position="73"/>
    </location>
</feature>
<keyword evidence="1" id="KW-1133">Transmembrane helix</keyword>
<evidence type="ECO:0000256" key="1">
    <source>
        <dbReference type="SAM" id="Phobius"/>
    </source>
</evidence>
<accession>A0A919TE04</accession>
<reference evidence="2 3" key="1">
    <citation type="submission" date="2021-03" db="EMBL/GenBank/DDBJ databases">
        <title>Whole genome shotgun sequence of Actinoplanes toevensis NBRC 105298.</title>
        <authorList>
            <person name="Komaki H."/>
            <person name="Tamura T."/>
        </authorList>
    </citation>
    <scope>NUCLEOTIDE SEQUENCE [LARGE SCALE GENOMIC DNA]</scope>
    <source>
        <strain evidence="2 3">NBRC 105298</strain>
    </source>
</reference>
<dbReference type="EMBL" id="BOQN01000070">
    <property type="protein sequence ID" value="GIM93810.1"/>
    <property type="molecule type" value="Genomic_DNA"/>
</dbReference>
<keyword evidence="1" id="KW-0812">Transmembrane</keyword>
<feature type="transmembrane region" description="Helical" evidence="1">
    <location>
        <begin position="25"/>
        <end position="47"/>
    </location>
</feature>
<evidence type="ECO:0000313" key="3">
    <source>
        <dbReference type="Proteomes" id="UP000677082"/>
    </source>
</evidence>
<protein>
    <submittedName>
        <fullName evidence="2">Uncharacterized protein</fullName>
    </submittedName>
</protein>
<organism evidence="2 3">
    <name type="scientific">Paractinoplanes toevensis</name>
    <dbReference type="NCBI Taxonomy" id="571911"/>
    <lineage>
        <taxon>Bacteria</taxon>
        <taxon>Bacillati</taxon>
        <taxon>Actinomycetota</taxon>
        <taxon>Actinomycetes</taxon>
        <taxon>Micromonosporales</taxon>
        <taxon>Micromonosporaceae</taxon>
        <taxon>Paractinoplanes</taxon>
    </lineage>
</organism>
<proteinExistence type="predicted"/>
<keyword evidence="1" id="KW-0472">Membrane</keyword>
<dbReference type="Proteomes" id="UP000677082">
    <property type="component" value="Unassembled WGS sequence"/>
</dbReference>
<feature type="transmembrane region" description="Helical" evidence="1">
    <location>
        <begin position="111"/>
        <end position="129"/>
    </location>
</feature>
<dbReference type="AlphaFoldDB" id="A0A919TE04"/>
<feature type="transmembrane region" description="Helical" evidence="1">
    <location>
        <begin position="85"/>
        <end position="105"/>
    </location>
</feature>
<dbReference type="RefSeq" id="WP_213009600.1">
    <property type="nucleotide sequence ID" value="NZ_BOQN01000070.1"/>
</dbReference>
<gene>
    <name evidence="2" type="ORF">Ato02nite_056030</name>
</gene>
<name>A0A919TE04_9ACTN</name>
<comment type="caution">
    <text evidence="2">The sequence shown here is derived from an EMBL/GenBank/DDBJ whole genome shotgun (WGS) entry which is preliminary data.</text>
</comment>
<evidence type="ECO:0000313" key="2">
    <source>
        <dbReference type="EMBL" id="GIM93810.1"/>
    </source>
</evidence>
<keyword evidence="3" id="KW-1185">Reference proteome</keyword>